<evidence type="ECO:0000256" key="1">
    <source>
        <dbReference type="ARBA" id="ARBA00022737"/>
    </source>
</evidence>
<sequence>MKLKEWGYVRHLPRKATKDRGGGPSRVAKERADEEDADAEDSDRTTEDAVAESFSVEPASTQQTPVEESLNLLEGAQDLITTIAPWSDATLATESSLDMLACVLDGDSQKLELLIRVNPSHVNYPIGLPFDAHGGRFFNHPAMHQCVILQHPEQTILDIASGLPSGPVIWVLVAQRAKGSRHPLGTDLALHNAIKNGRTLTVQSLIHSGGAEVNGIPGTPWKPLLQATFWNVPDVVRILLDRGADVNHASPALNGMGFKTALQLCLDRRVNDFMNTPVREQCEKILKILLDSGANIHVRPAEDATLPPFETFIKPWAADPHWIGRVSATEIECLEAFIRKGANLQAPFTGFPCGAPTGGTFEHQVIWHSTPRTARLLIDYASPGPGGNGGNLLHEITGCCPDAKRHPADTLRDIDVLLKYGADPNSADSNGSSPLRRTIERCPAVDIIPRLQALLDGGADPELKDRNDVQPFVLAARAFDEPLLSQVMHVLLSKFKGRYPQFTHGMNYVWTEGRFPIPSEPTLAQVTWYSGLNAEFRSDMQQMLPADITTPFQKAVLNAASTSYLESFAHRAHMINTLGFTANEREDLRRVILLRQAEGINDFKCDEQILMALLLPQSVISQPMHSTIHYDNNILMPHQTPISCGPPSLSSTLALDSIVDPPNYVGLTSRRSSTSSNHSSSSFFVPTTTQIRWSQTGRATTSDDVEKARGQTLKYKCDSCDNGLLLTKAEYEKHDAEHWHTLSCSEVGCKRRFCVAERG</sequence>
<accession>A0A7C8MR94</accession>
<dbReference type="PANTHER" id="PTHR24189">
    <property type="entry name" value="MYOTROPHIN"/>
    <property type="match status" value="1"/>
</dbReference>
<keyword evidence="1" id="KW-0677">Repeat</keyword>
<evidence type="ECO:0000313" key="5">
    <source>
        <dbReference type="Proteomes" id="UP000481861"/>
    </source>
</evidence>
<evidence type="ECO:0000313" key="4">
    <source>
        <dbReference type="EMBL" id="KAF2875164.1"/>
    </source>
</evidence>
<keyword evidence="2" id="KW-0040">ANK repeat</keyword>
<organism evidence="4 5">
    <name type="scientific">Massariosphaeria phaeospora</name>
    <dbReference type="NCBI Taxonomy" id="100035"/>
    <lineage>
        <taxon>Eukaryota</taxon>
        <taxon>Fungi</taxon>
        <taxon>Dikarya</taxon>
        <taxon>Ascomycota</taxon>
        <taxon>Pezizomycotina</taxon>
        <taxon>Dothideomycetes</taxon>
        <taxon>Pleosporomycetidae</taxon>
        <taxon>Pleosporales</taxon>
        <taxon>Pleosporales incertae sedis</taxon>
        <taxon>Massariosphaeria</taxon>
    </lineage>
</organism>
<dbReference type="Gene3D" id="1.25.40.20">
    <property type="entry name" value="Ankyrin repeat-containing domain"/>
    <property type="match status" value="2"/>
</dbReference>
<keyword evidence="5" id="KW-1185">Reference proteome</keyword>
<dbReference type="EMBL" id="JAADJZ010000005">
    <property type="protein sequence ID" value="KAF2875164.1"/>
    <property type="molecule type" value="Genomic_DNA"/>
</dbReference>
<feature type="compositionally biased region" description="Basic and acidic residues" evidence="3">
    <location>
        <begin position="16"/>
        <end position="32"/>
    </location>
</feature>
<gene>
    <name evidence="4" type="ORF">BDV95DRAFT_309887</name>
</gene>
<reference evidence="4 5" key="1">
    <citation type="submission" date="2020-01" db="EMBL/GenBank/DDBJ databases">
        <authorList>
            <consortium name="DOE Joint Genome Institute"/>
            <person name="Haridas S."/>
            <person name="Albert R."/>
            <person name="Binder M."/>
            <person name="Bloem J."/>
            <person name="Labutti K."/>
            <person name="Salamov A."/>
            <person name="Andreopoulos B."/>
            <person name="Baker S.E."/>
            <person name="Barry K."/>
            <person name="Bills G."/>
            <person name="Bluhm B.H."/>
            <person name="Cannon C."/>
            <person name="Castanera R."/>
            <person name="Culley D.E."/>
            <person name="Daum C."/>
            <person name="Ezra D."/>
            <person name="Gonzalez J.B."/>
            <person name="Henrissat B."/>
            <person name="Kuo A."/>
            <person name="Liang C."/>
            <person name="Lipzen A."/>
            <person name="Lutzoni F."/>
            <person name="Magnuson J."/>
            <person name="Mondo S."/>
            <person name="Nolan M."/>
            <person name="Ohm R."/>
            <person name="Pangilinan J."/>
            <person name="Park H.-J.H."/>
            <person name="Ramirez L."/>
            <person name="Alfaro M."/>
            <person name="Sun H."/>
            <person name="Tritt A."/>
            <person name="Yoshinaga Y."/>
            <person name="Zwiers L.-H.L."/>
            <person name="Turgeon B.G."/>
            <person name="Goodwin S.B."/>
            <person name="Spatafora J.W."/>
            <person name="Crous P.W."/>
            <person name="Grigoriev I.V."/>
        </authorList>
    </citation>
    <scope>NUCLEOTIDE SEQUENCE [LARGE SCALE GENOMIC DNA]</scope>
    <source>
        <strain evidence="4 5">CBS 611.86</strain>
    </source>
</reference>
<dbReference type="OrthoDB" id="194358at2759"/>
<dbReference type="Proteomes" id="UP000481861">
    <property type="component" value="Unassembled WGS sequence"/>
</dbReference>
<protein>
    <submittedName>
        <fullName evidence="4">Ankyrin repeat-containing domain protein</fullName>
    </submittedName>
</protein>
<proteinExistence type="predicted"/>
<feature type="region of interest" description="Disordered" evidence="3">
    <location>
        <begin position="1"/>
        <end position="65"/>
    </location>
</feature>
<dbReference type="InterPro" id="IPR050745">
    <property type="entry name" value="Multifunctional_regulatory"/>
</dbReference>
<name>A0A7C8MR94_9PLEO</name>
<dbReference type="SUPFAM" id="SSF48403">
    <property type="entry name" value="Ankyrin repeat"/>
    <property type="match status" value="1"/>
</dbReference>
<dbReference type="InterPro" id="IPR036770">
    <property type="entry name" value="Ankyrin_rpt-contain_sf"/>
</dbReference>
<comment type="caution">
    <text evidence="4">The sequence shown here is derived from an EMBL/GenBank/DDBJ whole genome shotgun (WGS) entry which is preliminary data.</text>
</comment>
<dbReference type="AlphaFoldDB" id="A0A7C8MR94"/>
<evidence type="ECO:0000256" key="2">
    <source>
        <dbReference type="ARBA" id="ARBA00023043"/>
    </source>
</evidence>
<evidence type="ECO:0000256" key="3">
    <source>
        <dbReference type="SAM" id="MobiDB-lite"/>
    </source>
</evidence>
<dbReference type="PANTHER" id="PTHR24189:SF50">
    <property type="entry name" value="ANKYRIN REPEAT AND SOCS BOX PROTEIN 2"/>
    <property type="match status" value="1"/>
</dbReference>